<dbReference type="Pfam" id="PF02630">
    <property type="entry name" value="SCO1-SenC"/>
    <property type="match status" value="1"/>
</dbReference>
<feature type="binding site" evidence="2">
    <location>
        <position position="85"/>
    </location>
    <ligand>
        <name>Cu cation</name>
        <dbReference type="ChEBI" id="CHEBI:23378"/>
    </ligand>
</feature>
<keyword evidence="3" id="KW-1015">Disulfide bond</keyword>
<dbReference type="CDD" id="cd02968">
    <property type="entry name" value="SCO"/>
    <property type="match status" value="1"/>
</dbReference>
<reference evidence="4 5" key="1">
    <citation type="submission" date="2019-04" db="EMBL/GenBank/DDBJ databases">
        <title>Pedobacter sp. AR-3-17 sp. nov., isolated from Arctic soil.</title>
        <authorList>
            <person name="Dahal R.H."/>
            <person name="Kim D.-U."/>
        </authorList>
    </citation>
    <scope>NUCLEOTIDE SEQUENCE [LARGE SCALE GENOMIC DNA]</scope>
    <source>
        <strain evidence="4 5">AR-3-17</strain>
    </source>
</reference>
<dbReference type="InterPro" id="IPR036249">
    <property type="entry name" value="Thioredoxin-like_sf"/>
</dbReference>
<dbReference type="Gene3D" id="3.40.30.10">
    <property type="entry name" value="Glutaredoxin"/>
    <property type="match status" value="1"/>
</dbReference>
<dbReference type="SUPFAM" id="SSF52833">
    <property type="entry name" value="Thioredoxin-like"/>
    <property type="match status" value="1"/>
</dbReference>
<gene>
    <name evidence="4" type="ORF">FA046_10100</name>
</gene>
<keyword evidence="2" id="KW-0186">Copper</keyword>
<dbReference type="InterPro" id="IPR003782">
    <property type="entry name" value="SCO1/SenC"/>
</dbReference>
<evidence type="ECO:0000256" key="1">
    <source>
        <dbReference type="ARBA" id="ARBA00010996"/>
    </source>
</evidence>
<protein>
    <submittedName>
        <fullName evidence="4">SCO family protein</fullName>
    </submittedName>
</protein>
<proteinExistence type="inferred from homology"/>
<evidence type="ECO:0000256" key="3">
    <source>
        <dbReference type="PIRSR" id="PIRSR603782-2"/>
    </source>
</evidence>
<evidence type="ECO:0000256" key="2">
    <source>
        <dbReference type="PIRSR" id="PIRSR603782-1"/>
    </source>
</evidence>
<feature type="disulfide bond" description="Redox-active" evidence="3">
    <location>
        <begin position="85"/>
        <end position="89"/>
    </location>
</feature>
<name>A0A4V5NZM8_9SPHI</name>
<keyword evidence="2" id="KW-0479">Metal-binding</keyword>
<organism evidence="4 5">
    <name type="scientific">Pedobacter cryophilus</name>
    <dbReference type="NCBI Taxonomy" id="2571271"/>
    <lineage>
        <taxon>Bacteria</taxon>
        <taxon>Pseudomonadati</taxon>
        <taxon>Bacteroidota</taxon>
        <taxon>Sphingobacteriia</taxon>
        <taxon>Sphingobacteriales</taxon>
        <taxon>Sphingobacteriaceae</taxon>
        <taxon>Pedobacter</taxon>
    </lineage>
</organism>
<dbReference type="OrthoDB" id="9811998at2"/>
<feature type="binding site" evidence="2">
    <location>
        <position position="174"/>
    </location>
    <ligand>
        <name>Cu cation</name>
        <dbReference type="ChEBI" id="CHEBI:23378"/>
    </ligand>
</feature>
<comment type="similarity">
    <text evidence="1">Belongs to the SCO1/2 family.</text>
</comment>
<dbReference type="AlphaFoldDB" id="A0A4V5NZM8"/>
<dbReference type="GO" id="GO:0046872">
    <property type="term" value="F:metal ion binding"/>
    <property type="evidence" value="ECO:0007669"/>
    <property type="project" value="UniProtKB-KW"/>
</dbReference>
<evidence type="ECO:0000313" key="5">
    <source>
        <dbReference type="Proteomes" id="UP000308181"/>
    </source>
</evidence>
<dbReference type="Proteomes" id="UP000308181">
    <property type="component" value="Unassembled WGS sequence"/>
</dbReference>
<accession>A0A4V5NZM8</accession>
<dbReference type="RefSeq" id="WP_136826282.1">
    <property type="nucleotide sequence ID" value="NZ_SWBP01000003.1"/>
</dbReference>
<sequence length="217" mass="24757">MKYNIKSCIPIFFVFIISACNNETKKLPILGQREPIEKIVNGKTVVDTIYQTIPNFSFMNQDSIIINNDSLSKSIYVADFFFTSCPSICPIMSKNMLSIYNKFKGNEEVKFLSHTIDPKHDTIPVLKKYATKLGVSSKQWHFLLGDKDTVYQLAKTGYMSFTAEDNKAPGGITHSGYFLLIDKEKRIRGAYDGTDETQVKQLMEDMDVLLNEYKTKN</sequence>
<comment type="caution">
    <text evidence="4">The sequence shown here is derived from an EMBL/GenBank/DDBJ whole genome shotgun (WGS) entry which is preliminary data.</text>
</comment>
<keyword evidence="5" id="KW-1185">Reference proteome</keyword>
<dbReference type="PROSITE" id="PS51257">
    <property type="entry name" value="PROKAR_LIPOPROTEIN"/>
    <property type="match status" value="1"/>
</dbReference>
<dbReference type="PANTHER" id="PTHR12151">
    <property type="entry name" value="ELECTRON TRANSPORT PROTIN SCO1/SENC FAMILY MEMBER"/>
    <property type="match status" value="1"/>
</dbReference>
<dbReference type="EMBL" id="SWBP01000003">
    <property type="protein sequence ID" value="TKB97707.1"/>
    <property type="molecule type" value="Genomic_DNA"/>
</dbReference>
<feature type="binding site" evidence="2">
    <location>
        <position position="89"/>
    </location>
    <ligand>
        <name>Cu cation</name>
        <dbReference type="ChEBI" id="CHEBI:23378"/>
    </ligand>
</feature>
<evidence type="ECO:0000313" key="4">
    <source>
        <dbReference type="EMBL" id="TKB97707.1"/>
    </source>
</evidence>
<dbReference type="PANTHER" id="PTHR12151:SF25">
    <property type="entry name" value="LINALOOL DEHYDRATASE_ISOMERASE DOMAIN-CONTAINING PROTEIN"/>
    <property type="match status" value="1"/>
</dbReference>